<feature type="compositionally biased region" description="Low complexity" evidence="1">
    <location>
        <begin position="40"/>
        <end position="51"/>
    </location>
</feature>
<dbReference type="GeneID" id="87902897"/>
<dbReference type="Proteomes" id="UP001323405">
    <property type="component" value="Unassembled WGS sequence"/>
</dbReference>
<dbReference type="EMBL" id="JAFFHA010000004">
    <property type="protein sequence ID" value="KAK4656744.1"/>
    <property type="molecule type" value="Genomic_DNA"/>
</dbReference>
<dbReference type="RefSeq" id="XP_062745719.1">
    <property type="nucleotide sequence ID" value="XM_062883323.1"/>
</dbReference>
<evidence type="ECO:0000256" key="1">
    <source>
        <dbReference type="SAM" id="MobiDB-lite"/>
    </source>
</evidence>
<evidence type="ECO:0000313" key="3">
    <source>
        <dbReference type="Proteomes" id="UP001323405"/>
    </source>
</evidence>
<accession>A0ABR0GLY1</accession>
<proteinExistence type="predicted"/>
<sequence>MPHVPSTTRLSPVSASSFLPHITAGYLQYPFTSLPPPRVGPNSSPQPGNSPIFTRPLISSRRTLLKLAAPGAKYLETDHSLHCWARVAGMIAAVARNFEPTKQSNCACSSYHNFTSGAPCSNTQSHHD</sequence>
<protein>
    <submittedName>
        <fullName evidence="2">Uncharacterized protein</fullName>
    </submittedName>
</protein>
<organism evidence="2 3">
    <name type="scientific">Podospora pseudocomata</name>
    <dbReference type="NCBI Taxonomy" id="2093779"/>
    <lineage>
        <taxon>Eukaryota</taxon>
        <taxon>Fungi</taxon>
        <taxon>Dikarya</taxon>
        <taxon>Ascomycota</taxon>
        <taxon>Pezizomycotina</taxon>
        <taxon>Sordariomycetes</taxon>
        <taxon>Sordariomycetidae</taxon>
        <taxon>Sordariales</taxon>
        <taxon>Podosporaceae</taxon>
        <taxon>Podospora</taxon>
    </lineage>
</organism>
<evidence type="ECO:0000313" key="2">
    <source>
        <dbReference type="EMBL" id="KAK4656744.1"/>
    </source>
</evidence>
<feature type="region of interest" description="Disordered" evidence="1">
    <location>
        <begin position="35"/>
        <end position="54"/>
    </location>
</feature>
<gene>
    <name evidence="2" type="ORF">QC762_0038730</name>
</gene>
<reference evidence="2 3" key="1">
    <citation type="journal article" date="2023" name="bioRxiv">
        <title>High-quality genome assemblies of four members of thePodospora anserinaspecies complex.</title>
        <authorList>
            <person name="Ament-Velasquez S.L."/>
            <person name="Vogan A.A."/>
            <person name="Wallerman O."/>
            <person name="Hartmann F."/>
            <person name="Gautier V."/>
            <person name="Silar P."/>
            <person name="Giraud T."/>
            <person name="Johannesson H."/>
        </authorList>
    </citation>
    <scope>NUCLEOTIDE SEQUENCE [LARGE SCALE GENOMIC DNA]</scope>
    <source>
        <strain evidence="2 3">CBS 415.72m</strain>
    </source>
</reference>
<keyword evidence="3" id="KW-1185">Reference proteome</keyword>
<name>A0ABR0GLY1_9PEZI</name>
<comment type="caution">
    <text evidence="2">The sequence shown here is derived from an EMBL/GenBank/DDBJ whole genome shotgun (WGS) entry which is preliminary data.</text>
</comment>